<dbReference type="GO" id="GO:0009361">
    <property type="term" value="C:succinate-CoA ligase complex (ADP-forming)"/>
    <property type="evidence" value="ECO:0007669"/>
    <property type="project" value="TreeGrafter"/>
</dbReference>
<protein>
    <submittedName>
        <fullName evidence="1">Uncharacterized protein</fullName>
    </submittedName>
</protein>
<dbReference type="PANTHER" id="PTHR11117:SF2">
    <property type="entry name" value="SUCCINATE--COA LIGASE [ADP_GDP-FORMING] SUBUNIT ALPHA, MITOCHONDRIAL"/>
    <property type="match status" value="1"/>
</dbReference>
<organism evidence="1 2">
    <name type="scientific">Trichoglossum hirsutum</name>
    <dbReference type="NCBI Taxonomy" id="265104"/>
    <lineage>
        <taxon>Eukaryota</taxon>
        <taxon>Fungi</taxon>
        <taxon>Dikarya</taxon>
        <taxon>Ascomycota</taxon>
        <taxon>Pezizomycotina</taxon>
        <taxon>Geoglossomycetes</taxon>
        <taxon>Geoglossales</taxon>
        <taxon>Geoglossaceae</taxon>
        <taxon>Trichoglossum</taxon>
    </lineage>
</organism>
<dbReference type="Proteomes" id="UP000750711">
    <property type="component" value="Unassembled WGS sequence"/>
</dbReference>
<name>A0A9P8L976_9PEZI</name>
<dbReference type="AlphaFoldDB" id="A0A9P8L976"/>
<dbReference type="GO" id="GO:0005739">
    <property type="term" value="C:mitochondrion"/>
    <property type="evidence" value="ECO:0007669"/>
    <property type="project" value="TreeGrafter"/>
</dbReference>
<reference evidence="1" key="1">
    <citation type="submission" date="2021-03" db="EMBL/GenBank/DDBJ databases">
        <title>Comparative genomics and phylogenomic investigation of the class Geoglossomycetes provide insights into ecological specialization and systematics.</title>
        <authorList>
            <person name="Melie T."/>
            <person name="Pirro S."/>
            <person name="Miller A.N."/>
            <person name="Quandt A."/>
        </authorList>
    </citation>
    <scope>NUCLEOTIDE SEQUENCE</scope>
    <source>
        <strain evidence="1">CAQ_001_2017</strain>
    </source>
</reference>
<dbReference type="Gene3D" id="3.40.50.720">
    <property type="entry name" value="NAD(P)-binding Rossmann-like Domain"/>
    <property type="match status" value="1"/>
</dbReference>
<dbReference type="InterPro" id="IPR036291">
    <property type="entry name" value="NAD(P)-bd_dom_sf"/>
</dbReference>
<gene>
    <name evidence="1" type="ORF">GP486_005460</name>
</gene>
<dbReference type="SUPFAM" id="SSF51735">
    <property type="entry name" value="NAD(P)-binding Rossmann-fold domains"/>
    <property type="match status" value="1"/>
</dbReference>
<comment type="caution">
    <text evidence="1">The sequence shown here is derived from an EMBL/GenBank/DDBJ whole genome shotgun (WGS) entry which is preliminary data.</text>
</comment>
<sequence>MQSARRCTSVLRTAIRRQGYATASSYAATVDNLRINKDTKVIFQGFTGKQGTFHAAQAIEYGMRTRYDLEQKFPTARAFLIAL</sequence>
<evidence type="ECO:0000313" key="1">
    <source>
        <dbReference type="EMBL" id="KAH0556754.1"/>
    </source>
</evidence>
<keyword evidence="2" id="KW-1185">Reference proteome</keyword>
<dbReference type="GO" id="GO:0006099">
    <property type="term" value="P:tricarboxylic acid cycle"/>
    <property type="evidence" value="ECO:0007669"/>
    <property type="project" value="TreeGrafter"/>
</dbReference>
<dbReference type="EMBL" id="JAGHQM010001023">
    <property type="protein sequence ID" value="KAH0556754.1"/>
    <property type="molecule type" value="Genomic_DNA"/>
</dbReference>
<dbReference type="PANTHER" id="PTHR11117">
    <property type="entry name" value="SUCCINYL-COA LIGASE SUBUNIT ALPHA"/>
    <property type="match status" value="1"/>
</dbReference>
<dbReference type="GO" id="GO:0004775">
    <property type="term" value="F:succinate-CoA ligase (ADP-forming) activity"/>
    <property type="evidence" value="ECO:0007669"/>
    <property type="project" value="TreeGrafter"/>
</dbReference>
<dbReference type="GO" id="GO:0004776">
    <property type="term" value="F:succinate-CoA ligase (GDP-forming) activity"/>
    <property type="evidence" value="ECO:0007669"/>
    <property type="project" value="TreeGrafter"/>
</dbReference>
<proteinExistence type="predicted"/>
<evidence type="ECO:0000313" key="2">
    <source>
        <dbReference type="Proteomes" id="UP000750711"/>
    </source>
</evidence>
<accession>A0A9P8L976</accession>